<dbReference type="InterPro" id="IPR000198">
    <property type="entry name" value="RhoGAP_dom"/>
</dbReference>
<accession>A0A6P4IXR4</accession>
<feature type="region of interest" description="Disordered" evidence="4">
    <location>
        <begin position="89"/>
        <end position="116"/>
    </location>
</feature>
<dbReference type="CDD" id="cd04384">
    <property type="entry name" value="RhoGAP_CdGAP"/>
    <property type="match status" value="1"/>
</dbReference>
<feature type="compositionally biased region" description="Polar residues" evidence="4">
    <location>
        <begin position="1051"/>
        <end position="1060"/>
    </location>
</feature>
<evidence type="ECO:0000256" key="3">
    <source>
        <dbReference type="PROSITE-ProRule" id="PRU00192"/>
    </source>
</evidence>
<keyword evidence="2" id="KW-0343">GTPase activation</keyword>
<feature type="region of interest" description="Disordered" evidence="4">
    <location>
        <begin position="927"/>
        <end position="974"/>
    </location>
</feature>
<feature type="compositionally biased region" description="Basic and acidic residues" evidence="4">
    <location>
        <begin position="1063"/>
        <end position="1074"/>
    </location>
</feature>
<evidence type="ECO:0000259" key="6">
    <source>
        <dbReference type="PROSITE" id="PS50238"/>
    </source>
</evidence>
<feature type="compositionally biased region" description="Polar residues" evidence="4">
    <location>
        <begin position="1076"/>
        <end position="1103"/>
    </location>
</feature>
<dbReference type="RefSeq" id="XP_017033845.1">
    <property type="nucleotide sequence ID" value="XM_017178356.3"/>
</dbReference>
<name>A0A6P4IXR4_DROKI</name>
<dbReference type="Proteomes" id="UP001652661">
    <property type="component" value="Chromosome 2L"/>
</dbReference>
<feature type="domain" description="SH3" evidence="5">
    <location>
        <begin position="291"/>
        <end position="359"/>
    </location>
</feature>
<gene>
    <name evidence="8" type="primary">CdGAPr</name>
</gene>
<feature type="compositionally biased region" description="Polar residues" evidence="4">
    <location>
        <begin position="1816"/>
        <end position="1827"/>
    </location>
</feature>
<feature type="compositionally biased region" description="Polar residues" evidence="4">
    <location>
        <begin position="1117"/>
        <end position="1131"/>
    </location>
</feature>
<dbReference type="SMART" id="SM00324">
    <property type="entry name" value="RhoGAP"/>
    <property type="match status" value="1"/>
</dbReference>
<dbReference type="PROSITE" id="PS50238">
    <property type="entry name" value="RHOGAP"/>
    <property type="match status" value="1"/>
</dbReference>
<dbReference type="Pfam" id="PF00620">
    <property type="entry name" value="RhoGAP"/>
    <property type="match status" value="1"/>
</dbReference>
<dbReference type="SUPFAM" id="SSF50044">
    <property type="entry name" value="SH3-domain"/>
    <property type="match status" value="1"/>
</dbReference>
<dbReference type="InterPro" id="IPR001452">
    <property type="entry name" value="SH3_domain"/>
</dbReference>
<evidence type="ECO:0000256" key="4">
    <source>
        <dbReference type="SAM" id="MobiDB-lite"/>
    </source>
</evidence>
<feature type="region of interest" description="Disordered" evidence="4">
    <location>
        <begin position="1255"/>
        <end position="1274"/>
    </location>
</feature>
<proteinExistence type="predicted"/>
<keyword evidence="7" id="KW-1185">Reference proteome</keyword>
<dbReference type="InterPro" id="IPR051576">
    <property type="entry name" value="PX-Rho_GAP"/>
</dbReference>
<dbReference type="GO" id="GO:0005096">
    <property type="term" value="F:GTPase activator activity"/>
    <property type="evidence" value="ECO:0007669"/>
    <property type="project" value="UniProtKB-KW"/>
</dbReference>
<evidence type="ECO:0000256" key="2">
    <source>
        <dbReference type="ARBA" id="ARBA00022468"/>
    </source>
</evidence>
<dbReference type="InterPro" id="IPR036028">
    <property type="entry name" value="SH3-like_dom_sf"/>
</dbReference>
<feature type="region of interest" description="Disordered" evidence="4">
    <location>
        <begin position="1010"/>
        <end position="1133"/>
    </location>
</feature>
<dbReference type="GO" id="GO:0007264">
    <property type="term" value="P:small GTPase-mediated signal transduction"/>
    <property type="evidence" value="ECO:0007669"/>
    <property type="project" value="TreeGrafter"/>
</dbReference>
<keyword evidence="1 3" id="KW-0728">SH3 domain</keyword>
<dbReference type="SUPFAM" id="SSF48350">
    <property type="entry name" value="GTPase activation domain, GAP"/>
    <property type="match status" value="1"/>
</dbReference>
<dbReference type="FunFam" id="2.30.30.40:FF:000207">
    <property type="entry name" value="CLUMA_CG020965, isoform A"/>
    <property type="match status" value="1"/>
</dbReference>
<evidence type="ECO:0000313" key="7">
    <source>
        <dbReference type="Proteomes" id="UP001652661"/>
    </source>
</evidence>
<feature type="domain" description="Rho-GAP" evidence="6">
    <location>
        <begin position="420"/>
        <end position="614"/>
    </location>
</feature>
<sequence>MSERVSTSLAAQLHSHAMASAENAGAGASACHASTVVKETQAPPLQFEMDAPAAAISAHLNFKIVPAESLPGLNYQDMFASMNTSQISNASTESSCSPPTQGVVPPPKPSRHMSVQPLNSKSCRFPKLEECAHFHYERVQLGPLSVQLLDDKSEHLGSSIASQSIGGDLPHSSLRSFSPESCWFIIRVSPQRCEAFLIKRSFENMQLLDEMLHRCVYDRKISGLRNMEELAAELPSESDVEYAVAKYLERFSKIASDSLTCGTILTWLQLDNKGRRLPLADGDTQRTINTPAVGAAYGVRRYQAQAPDEINIEVGDMISVIDMPSPAESIWWRGKKSHLQKSLYEVGFFPQSCVATIGDKVPRNFPMPAPLVGHLDASPTKPVLRKHGKLIAFFRSFILSRPSRRRLKQSGIYRERVFNCDLSEHLLNSGQDIPMVLRSCAEFIENYGVIDGIYRLSGITSNIQRLRRAFDEERVPDLGNPEMKQDIHAVSSLLKMYFRELPNPLCTYQLYDNFVEAIQVKADEADERLRLMKETVLKLPPPHYRTLKYLAEHLYKVSQHHERTGMTDKNLAIVWAPNLLRSPALESGGVAALRGVGVQAVVTEYLIRNCHNIFDPLEDHPARHSLVANNAAVSAGGGELRLESLTDCESLLVEQREQDQCLGLVVERPKSLSTGGAKLISLEEAQERHSRIDGGDLKQSLPISMLTSGNAGNAATNIGSYIEVGGGPSSLPDKYHTVLSAPPSWQKRKPESSKTTSWKSLFTRGQRQGNPDAGQKTCDDSSKDAVTASRVSFVKAAHAHASKELTKHDKPKSIELLETTTNERDPKPMDLCIRSNSIDSLRTVGHSRSVSHDSYFDLLQSPQRGHMTTCPSRELSELGLNFDREEPEMRIFSESESLVSSPRVGKENVPPASGCATRRIMRARPEEFSSQANSVNPSPKKQPRLNLLSPSSARTMPPPPPPAVGASTNAVASSCGHEPAGAENCCKRYKLEDQLCDIQFIDCGTPDSVPTTQQQFASVEVHPPPKPARAAQSPTTPPSMVASGGSSSSSTRYSYPTVQLSAKRKDQLAAKERFSYQGTFTQPGQKQEPQASPRPMQTNSNTVPLRKPRVEPPPNDCAQTKLSVPSPTTPAHSPRYSLLLCDTESSENSSAVNTPQYDMDPLMVTSAMSGVSGVSSNMQQQQQLLLGVDAASSYLGSSHESLGQQFNNLQEVENRDMNALKRELSLDLQPVQSRLPSQKNRAATLPVKEQLQAAATAAASPNTSNFTDNTSQSVTPSEFGYQHLQRQLSMHSLLATDESSPVYEDFEQQTTVKLPVATSPIKSTISITYKSPEKEKKPLLLLETNFDENIVYEQVKLFRNSVTEVNQMLHERTSLKQIDEEEQQQQDGGAFRAAEMTHQLLQLEQEHQHQQQGEAEEQSHLLYENIELRKPQTVYENLRGEEMKFDIQKMEKSSSDRIELDSLDSLPDNMEHDLELTPSSKSPSFSVKELANKFESSPVEQLPSFDFSVRGGSMKKPNELSVPKTMPPAPVPLKKLNSNAQQKITRSLDENAFVREFGGKHLQDLSISGKLLPETPMPDSVNSRRKSFDFTRPKMLNPPKRLPGMSITEEVCQKRGIEPEQITTPTTENRISLIQLNNGPKEQQQFLPPAGRKSVLTGVILDRERIDKIKEERRLQLTQKYYSDTLKSRSRTELNAEEGNCQPVVESLRIKSKSRGDMSALQNDMDMNLKQMTRVAGGGSESTLHQGNGQELGQQRMRRISDEKNQNCDTSSNGGVSATSMLSVKTTAKNFGAKQAPSNKFEQRGHPALPRERLQRNSMAESSSGAANNRERISPQFSIRDVTAMFESRSQNQ</sequence>
<feature type="compositionally biased region" description="Polar residues" evidence="4">
    <location>
        <begin position="753"/>
        <end position="769"/>
    </location>
</feature>
<dbReference type="PANTHER" id="PTHR15729:SF10">
    <property type="entry name" value="GTPASE-ACTIVATING PROTEIN CDGAPR"/>
    <property type="match status" value="1"/>
</dbReference>
<evidence type="ECO:0000256" key="1">
    <source>
        <dbReference type="ARBA" id="ARBA00022443"/>
    </source>
</evidence>
<feature type="compositionally biased region" description="Basic and acidic residues" evidence="4">
    <location>
        <begin position="1801"/>
        <end position="1815"/>
    </location>
</feature>
<dbReference type="SMART" id="SM00326">
    <property type="entry name" value="SH3"/>
    <property type="match status" value="1"/>
</dbReference>
<protein>
    <submittedName>
        <fullName evidence="8">GTPase-activating protein CdGAPr</fullName>
    </submittedName>
</protein>
<dbReference type="FunFam" id="1.10.555.10:FF:000002">
    <property type="entry name" value="rho GTPase-activating protein 32 isoform X1"/>
    <property type="match status" value="1"/>
</dbReference>
<dbReference type="PANTHER" id="PTHR15729">
    <property type="entry name" value="CDC42 GTPASE-ACTIVATING PROTEIN"/>
    <property type="match status" value="1"/>
</dbReference>
<reference evidence="8" key="2">
    <citation type="submission" date="2025-08" db="UniProtKB">
        <authorList>
            <consortium name="RefSeq"/>
        </authorList>
    </citation>
    <scope>IDENTIFICATION</scope>
    <source>
        <strain evidence="8">14028-0561.14</strain>
        <tissue evidence="8">Whole fly</tissue>
    </source>
</reference>
<feature type="compositionally biased region" description="Polar residues" evidence="4">
    <location>
        <begin position="928"/>
        <end position="939"/>
    </location>
</feature>
<reference evidence="7" key="1">
    <citation type="submission" date="2025-05" db="UniProtKB">
        <authorList>
            <consortium name="RefSeq"/>
        </authorList>
    </citation>
    <scope>NUCLEOTIDE SEQUENCE [LARGE SCALE GENOMIC DNA]</scope>
    <source>
        <strain evidence="7">14028-0561.14</strain>
    </source>
</reference>
<feature type="compositionally biased region" description="Polar residues" evidence="4">
    <location>
        <begin position="1260"/>
        <end position="1274"/>
    </location>
</feature>
<feature type="region of interest" description="Disordered" evidence="4">
    <location>
        <begin position="733"/>
        <end position="783"/>
    </location>
</feature>
<dbReference type="Gene3D" id="1.10.555.10">
    <property type="entry name" value="Rho GTPase activation protein"/>
    <property type="match status" value="1"/>
</dbReference>
<organism evidence="7 8">
    <name type="scientific">Drosophila kikkawai</name>
    <name type="common">Fruit fly</name>
    <dbReference type="NCBI Taxonomy" id="30033"/>
    <lineage>
        <taxon>Eukaryota</taxon>
        <taxon>Metazoa</taxon>
        <taxon>Ecdysozoa</taxon>
        <taxon>Arthropoda</taxon>
        <taxon>Hexapoda</taxon>
        <taxon>Insecta</taxon>
        <taxon>Pterygota</taxon>
        <taxon>Neoptera</taxon>
        <taxon>Endopterygota</taxon>
        <taxon>Diptera</taxon>
        <taxon>Brachycera</taxon>
        <taxon>Muscomorpha</taxon>
        <taxon>Ephydroidea</taxon>
        <taxon>Drosophilidae</taxon>
        <taxon>Drosophila</taxon>
        <taxon>Sophophora</taxon>
    </lineage>
</organism>
<dbReference type="InterPro" id="IPR008936">
    <property type="entry name" value="Rho_GTPase_activation_prot"/>
</dbReference>
<feature type="region of interest" description="Disordered" evidence="4">
    <location>
        <begin position="1790"/>
        <end position="1853"/>
    </location>
</feature>
<dbReference type="Gene3D" id="2.30.30.40">
    <property type="entry name" value="SH3 Domains"/>
    <property type="match status" value="1"/>
</dbReference>
<dbReference type="CDD" id="cd11835">
    <property type="entry name" value="SH3_ARHGAP32_33"/>
    <property type="match status" value="1"/>
</dbReference>
<evidence type="ECO:0000259" key="5">
    <source>
        <dbReference type="PROSITE" id="PS50002"/>
    </source>
</evidence>
<dbReference type="PROSITE" id="PS50002">
    <property type="entry name" value="SH3"/>
    <property type="match status" value="1"/>
</dbReference>
<evidence type="ECO:0000313" key="8">
    <source>
        <dbReference type="RefSeq" id="XP_017033845.1"/>
    </source>
</evidence>
<dbReference type="OrthoDB" id="5873004at2759"/>